<evidence type="ECO:0000259" key="1">
    <source>
        <dbReference type="Pfam" id="PF01636"/>
    </source>
</evidence>
<dbReference type="Proteomes" id="UP001273166">
    <property type="component" value="Unassembled WGS sequence"/>
</dbReference>
<sequence length="125" mass="14702">MPASPAKIVFTHGDIRPVNILVRQDEGGSWTVVSIIDWESSGFYPKYWECVKMTNNLTPRDGDDWYLLLPESLSPRQFPVQWLIDRIWDAIWRTARWGSLLLHVFNLQENEDHFLTISLRRTNLC</sequence>
<organism evidence="2 3">
    <name type="scientific">Chaetomium strumarium</name>
    <dbReference type="NCBI Taxonomy" id="1170767"/>
    <lineage>
        <taxon>Eukaryota</taxon>
        <taxon>Fungi</taxon>
        <taxon>Dikarya</taxon>
        <taxon>Ascomycota</taxon>
        <taxon>Pezizomycotina</taxon>
        <taxon>Sordariomycetes</taxon>
        <taxon>Sordariomycetidae</taxon>
        <taxon>Sordariales</taxon>
        <taxon>Chaetomiaceae</taxon>
        <taxon>Chaetomium</taxon>
    </lineage>
</organism>
<dbReference type="PANTHER" id="PTHR21310:SF15">
    <property type="entry name" value="AMINOGLYCOSIDE PHOSPHOTRANSFERASE DOMAIN-CONTAINING PROTEIN"/>
    <property type="match status" value="1"/>
</dbReference>
<dbReference type="SUPFAM" id="SSF56112">
    <property type="entry name" value="Protein kinase-like (PK-like)"/>
    <property type="match status" value="1"/>
</dbReference>
<evidence type="ECO:0000313" key="2">
    <source>
        <dbReference type="EMBL" id="KAK3305229.1"/>
    </source>
</evidence>
<dbReference type="InterPro" id="IPR002575">
    <property type="entry name" value="Aminoglycoside_PTrfase"/>
</dbReference>
<gene>
    <name evidence="2" type="ORF">B0T15DRAFT_191610</name>
</gene>
<dbReference type="RefSeq" id="XP_062721009.1">
    <property type="nucleotide sequence ID" value="XM_062862451.1"/>
</dbReference>
<dbReference type="Pfam" id="PF01636">
    <property type="entry name" value="APH"/>
    <property type="match status" value="1"/>
</dbReference>
<protein>
    <recommendedName>
        <fullName evidence="1">Aminoglycoside phosphotransferase domain-containing protein</fullName>
    </recommendedName>
</protein>
<feature type="domain" description="Aminoglycoside phosphotransferase" evidence="1">
    <location>
        <begin position="6"/>
        <end position="66"/>
    </location>
</feature>
<accession>A0AAJ0GSC6</accession>
<dbReference type="GeneID" id="87881280"/>
<comment type="caution">
    <text evidence="2">The sequence shown here is derived from an EMBL/GenBank/DDBJ whole genome shotgun (WGS) entry which is preliminary data.</text>
</comment>
<proteinExistence type="predicted"/>
<reference evidence="2" key="2">
    <citation type="submission" date="2023-06" db="EMBL/GenBank/DDBJ databases">
        <authorList>
            <consortium name="Lawrence Berkeley National Laboratory"/>
            <person name="Mondo S.J."/>
            <person name="Hensen N."/>
            <person name="Bonometti L."/>
            <person name="Westerberg I."/>
            <person name="Brannstrom I.O."/>
            <person name="Guillou S."/>
            <person name="Cros-Aarteil S."/>
            <person name="Calhoun S."/>
            <person name="Haridas S."/>
            <person name="Kuo A."/>
            <person name="Pangilinan J."/>
            <person name="Riley R."/>
            <person name="Labutti K."/>
            <person name="Andreopoulos B."/>
            <person name="Lipzen A."/>
            <person name="Chen C."/>
            <person name="Yanf M."/>
            <person name="Daum C."/>
            <person name="Ng V."/>
            <person name="Clum A."/>
            <person name="Steindorff A."/>
            <person name="Ohm R."/>
            <person name="Martin F."/>
            <person name="Silar P."/>
            <person name="Natvig D."/>
            <person name="Lalanne C."/>
            <person name="Gautier V."/>
            <person name="Ament-Velasquez S.L."/>
            <person name="Kruys A."/>
            <person name="Hutchinson M.I."/>
            <person name="Powell A.J."/>
            <person name="Barry K."/>
            <person name="Miller A.N."/>
            <person name="Grigoriev I.V."/>
            <person name="Debuchy R."/>
            <person name="Gladieux P."/>
            <person name="Thoren M.H."/>
            <person name="Johannesson H."/>
        </authorList>
    </citation>
    <scope>NUCLEOTIDE SEQUENCE</scope>
    <source>
        <strain evidence="2">CBS 333.67</strain>
    </source>
</reference>
<dbReference type="AlphaFoldDB" id="A0AAJ0GSC6"/>
<name>A0AAJ0GSC6_9PEZI</name>
<dbReference type="PANTHER" id="PTHR21310">
    <property type="entry name" value="AMINOGLYCOSIDE PHOSPHOTRANSFERASE-RELATED-RELATED"/>
    <property type="match status" value="1"/>
</dbReference>
<keyword evidence="3" id="KW-1185">Reference proteome</keyword>
<reference evidence="2" key="1">
    <citation type="journal article" date="2023" name="Mol. Phylogenet. Evol.">
        <title>Genome-scale phylogeny and comparative genomics of the fungal order Sordariales.</title>
        <authorList>
            <person name="Hensen N."/>
            <person name="Bonometti L."/>
            <person name="Westerberg I."/>
            <person name="Brannstrom I.O."/>
            <person name="Guillou S."/>
            <person name="Cros-Aarteil S."/>
            <person name="Calhoun S."/>
            <person name="Haridas S."/>
            <person name="Kuo A."/>
            <person name="Mondo S."/>
            <person name="Pangilinan J."/>
            <person name="Riley R."/>
            <person name="LaButti K."/>
            <person name="Andreopoulos B."/>
            <person name="Lipzen A."/>
            <person name="Chen C."/>
            <person name="Yan M."/>
            <person name="Daum C."/>
            <person name="Ng V."/>
            <person name="Clum A."/>
            <person name="Steindorff A."/>
            <person name="Ohm R.A."/>
            <person name="Martin F."/>
            <person name="Silar P."/>
            <person name="Natvig D.O."/>
            <person name="Lalanne C."/>
            <person name="Gautier V."/>
            <person name="Ament-Velasquez S.L."/>
            <person name="Kruys A."/>
            <person name="Hutchinson M.I."/>
            <person name="Powell A.J."/>
            <person name="Barry K."/>
            <person name="Miller A.N."/>
            <person name="Grigoriev I.V."/>
            <person name="Debuchy R."/>
            <person name="Gladieux P."/>
            <person name="Hiltunen Thoren M."/>
            <person name="Johannesson H."/>
        </authorList>
    </citation>
    <scope>NUCLEOTIDE SEQUENCE</scope>
    <source>
        <strain evidence="2">CBS 333.67</strain>
    </source>
</reference>
<dbReference type="EMBL" id="JAUDZG010000004">
    <property type="protein sequence ID" value="KAK3305229.1"/>
    <property type="molecule type" value="Genomic_DNA"/>
</dbReference>
<dbReference type="Gene3D" id="3.90.1200.10">
    <property type="match status" value="1"/>
</dbReference>
<dbReference type="InterPro" id="IPR051678">
    <property type="entry name" value="AGP_Transferase"/>
</dbReference>
<dbReference type="InterPro" id="IPR011009">
    <property type="entry name" value="Kinase-like_dom_sf"/>
</dbReference>
<evidence type="ECO:0000313" key="3">
    <source>
        <dbReference type="Proteomes" id="UP001273166"/>
    </source>
</evidence>